<keyword evidence="3" id="KW-1185">Reference proteome</keyword>
<accession>A0ABQ1MHC0</accession>
<reference evidence="3" key="1">
    <citation type="journal article" date="2019" name="Int. J. Syst. Evol. Microbiol.">
        <title>The Global Catalogue of Microorganisms (GCM) 10K type strain sequencing project: providing services to taxonomists for standard genome sequencing and annotation.</title>
        <authorList>
            <consortium name="The Broad Institute Genomics Platform"/>
            <consortium name="The Broad Institute Genome Sequencing Center for Infectious Disease"/>
            <person name="Wu L."/>
            <person name="Ma J."/>
        </authorList>
    </citation>
    <scope>NUCLEOTIDE SEQUENCE [LARGE SCALE GENOMIC DNA]</scope>
    <source>
        <strain evidence="3">CGMCC 1.10832</strain>
    </source>
</reference>
<comment type="caution">
    <text evidence="2">The sequence shown here is derived from an EMBL/GenBank/DDBJ whole genome shotgun (WGS) entry which is preliminary data.</text>
</comment>
<keyword evidence="1" id="KW-0732">Signal</keyword>
<dbReference type="RefSeq" id="WP_188464425.1">
    <property type="nucleotide sequence ID" value="NZ_BAABHU010000008.1"/>
</dbReference>
<proteinExistence type="predicted"/>
<protein>
    <recommendedName>
        <fullName evidence="4">Outer membrane protein beta-barrel domain-containing protein</fullName>
    </recommendedName>
</protein>
<feature type="signal peptide" evidence="1">
    <location>
        <begin position="1"/>
        <end position="20"/>
    </location>
</feature>
<feature type="chain" id="PRO_5045399858" description="Outer membrane protein beta-barrel domain-containing protein" evidence="1">
    <location>
        <begin position="21"/>
        <end position="192"/>
    </location>
</feature>
<evidence type="ECO:0000313" key="2">
    <source>
        <dbReference type="EMBL" id="GGC40525.1"/>
    </source>
</evidence>
<dbReference type="Proteomes" id="UP000636010">
    <property type="component" value="Unassembled WGS sequence"/>
</dbReference>
<sequence length="192" mass="21403">MKKHLYLTIAAILLAFNIQAQENGQLVYQKGDNILNAGFGIGYYNYGYFGSRSSSFPALTANYEIGFHKYFGVGPYVGYKSWNYKYADGSYGFSLLSVGGRGSFHYSSLLNEALDMDIDDKKLDLYVVLIAGLEFQNYTGDYGAYFDNDTNVVFRLGPSLGARYYFNNNIGVFAEGGRGAFSWLTIGVSFKM</sequence>
<evidence type="ECO:0000256" key="1">
    <source>
        <dbReference type="SAM" id="SignalP"/>
    </source>
</evidence>
<evidence type="ECO:0008006" key="4">
    <source>
        <dbReference type="Google" id="ProtNLM"/>
    </source>
</evidence>
<organism evidence="2 3">
    <name type="scientific">Marivirga lumbricoides</name>
    <dbReference type="NCBI Taxonomy" id="1046115"/>
    <lineage>
        <taxon>Bacteria</taxon>
        <taxon>Pseudomonadati</taxon>
        <taxon>Bacteroidota</taxon>
        <taxon>Cytophagia</taxon>
        <taxon>Cytophagales</taxon>
        <taxon>Marivirgaceae</taxon>
        <taxon>Marivirga</taxon>
    </lineage>
</organism>
<evidence type="ECO:0000313" key="3">
    <source>
        <dbReference type="Proteomes" id="UP000636010"/>
    </source>
</evidence>
<name>A0ABQ1MHC0_9BACT</name>
<gene>
    <name evidence="2" type="ORF">GCM10011506_27630</name>
</gene>
<dbReference type="EMBL" id="BMEC01000008">
    <property type="protein sequence ID" value="GGC40525.1"/>
    <property type="molecule type" value="Genomic_DNA"/>
</dbReference>